<feature type="transmembrane region" description="Helical" evidence="6">
    <location>
        <begin position="165"/>
        <end position="187"/>
    </location>
</feature>
<evidence type="ECO:0000256" key="5">
    <source>
        <dbReference type="ARBA" id="ARBA00023136"/>
    </source>
</evidence>
<evidence type="ECO:0000256" key="2">
    <source>
        <dbReference type="ARBA" id="ARBA00022475"/>
    </source>
</evidence>
<dbReference type="CDD" id="cd06173">
    <property type="entry name" value="MFS_MefA_like"/>
    <property type="match status" value="1"/>
</dbReference>
<feature type="transmembrane region" description="Helical" evidence="6">
    <location>
        <begin position="75"/>
        <end position="94"/>
    </location>
</feature>
<dbReference type="SUPFAM" id="SSF103473">
    <property type="entry name" value="MFS general substrate transporter"/>
    <property type="match status" value="1"/>
</dbReference>
<dbReference type="InterPro" id="IPR011701">
    <property type="entry name" value="MFS"/>
</dbReference>
<accession>A0ABQ3XNF7</accession>
<keyword evidence="3 6" id="KW-0812">Transmembrane</keyword>
<dbReference type="PANTHER" id="PTHR23513">
    <property type="entry name" value="INTEGRAL MEMBRANE EFFLUX PROTEIN-RELATED"/>
    <property type="match status" value="1"/>
</dbReference>
<dbReference type="PANTHER" id="PTHR23513:SF6">
    <property type="entry name" value="MAJOR FACILITATOR SUPERFAMILY ASSOCIATED DOMAIN-CONTAINING PROTEIN"/>
    <property type="match status" value="1"/>
</dbReference>
<comment type="subcellular location">
    <subcellularLocation>
        <location evidence="1">Cell membrane</location>
        <topology evidence="1">Multi-pass membrane protein</topology>
    </subcellularLocation>
</comment>
<dbReference type="Pfam" id="PF07690">
    <property type="entry name" value="MFS_1"/>
    <property type="match status" value="1"/>
</dbReference>
<reference evidence="7 8" key="1">
    <citation type="submission" date="2021-01" db="EMBL/GenBank/DDBJ databases">
        <title>Whole genome shotgun sequence of Actinoplanes couchii NBRC 106145.</title>
        <authorList>
            <person name="Komaki H."/>
            <person name="Tamura T."/>
        </authorList>
    </citation>
    <scope>NUCLEOTIDE SEQUENCE [LARGE SCALE GENOMIC DNA]</scope>
    <source>
        <strain evidence="7 8">NBRC 106145</strain>
    </source>
</reference>
<dbReference type="EMBL" id="BOMG01000103">
    <property type="protein sequence ID" value="GID60047.1"/>
    <property type="molecule type" value="Genomic_DNA"/>
</dbReference>
<evidence type="ECO:0000313" key="7">
    <source>
        <dbReference type="EMBL" id="GID60047.1"/>
    </source>
</evidence>
<evidence type="ECO:0000256" key="1">
    <source>
        <dbReference type="ARBA" id="ARBA00004651"/>
    </source>
</evidence>
<feature type="transmembrane region" description="Helical" evidence="6">
    <location>
        <begin position="14"/>
        <end position="36"/>
    </location>
</feature>
<gene>
    <name evidence="7" type="ORF">Aco03nite_084510</name>
</gene>
<feature type="transmembrane region" description="Helical" evidence="6">
    <location>
        <begin position="48"/>
        <end position="68"/>
    </location>
</feature>
<dbReference type="RefSeq" id="WP_203806682.1">
    <property type="nucleotide sequence ID" value="NZ_BAAAQE010000003.1"/>
</dbReference>
<feature type="transmembrane region" description="Helical" evidence="6">
    <location>
        <begin position="355"/>
        <end position="376"/>
    </location>
</feature>
<evidence type="ECO:0000256" key="3">
    <source>
        <dbReference type="ARBA" id="ARBA00022692"/>
    </source>
</evidence>
<evidence type="ECO:0000256" key="4">
    <source>
        <dbReference type="ARBA" id="ARBA00022989"/>
    </source>
</evidence>
<dbReference type="InterPro" id="IPR036259">
    <property type="entry name" value="MFS_trans_sf"/>
</dbReference>
<evidence type="ECO:0000313" key="8">
    <source>
        <dbReference type="Proteomes" id="UP000612282"/>
    </source>
</evidence>
<comment type="caution">
    <text evidence="7">The sequence shown here is derived from an EMBL/GenBank/DDBJ whole genome shotgun (WGS) entry which is preliminary data.</text>
</comment>
<sequence>MWDTLVHHRPFRRLWIAATIDAAGTWLLVMAVPLHVYTITGSATSTGVALAVQALPAVMIGPWAGVLIDRWPRRIVFVVANIVAALGVSVLLPATTADRIGFVYPALVIENIAVCFLRPALQATIPATVTDQSTRASANALLALSHSVLRICGPLAGTYLTASGWFAAAVAVDVAGYLTAAAILATLKITPVAVRGDDQHPGTWTPALTALLVSSWLYWTANAALTALLVPFAVDRLHGDGQTVGHLITGLGIGYLCGAAASRSLLLRRPARNLIAGSYALVGLSFLFLFTAGTMTVALLAITVAGIPGAVAGVATTHHVQSSAPPEALGRVSAVFMTSDAVAAVAGALAAPMAVAVAGLPAALIMLSGAVLLAAVSAMNQPGPRRWPVRRRSGSVRRP</sequence>
<feature type="transmembrane region" description="Helical" evidence="6">
    <location>
        <begin position="274"/>
        <end position="291"/>
    </location>
</feature>
<name>A0ABQ3XNF7_9ACTN</name>
<organism evidence="7 8">
    <name type="scientific">Actinoplanes couchii</name>
    <dbReference type="NCBI Taxonomy" id="403638"/>
    <lineage>
        <taxon>Bacteria</taxon>
        <taxon>Bacillati</taxon>
        <taxon>Actinomycetota</taxon>
        <taxon>Actinomycetes</taxon>
        <taxon>Micromonosporales</taxon>
        <taxon>Micromonosporaceae</taxon>
        <taxon>Actinoplanes</taxon>
    </lineage>
</organism>
<keyword evidence="5 6" id="KW-0472">Membrane</keyword>
<proteinExistence type="predicted"/>
<feature type="transmembrane region" description="Helical" evidence="6">
    <location>
        <begin position="208"/>
        <end position="232"/>
    </location>
</feature>
<keyword evidence="2" id="KW-1003">Cell membrane</keyword>
<evidence type="ECO:0000256" key="6">
    <source>
        <dbReference type="SAM" id="Phobius"/>
    </source>
</evidence>
<keyword evidence="4 6" id="KW-1133">Transmembrane helix</keyword>
<protein>
    <submittedName>
        <fullName evidence="7">MFS transporter</fullName>
    </submittedName>
</protein>
<dbReference type="Proteomes" id="UP000612282">
    <property type="component" value="Unassembled WGS sequence"/>
</dbReference>
<feature type="transmembrane region" description="Helical" evidence="6">
    <location>
        <begin position="244"/>
        <end position="262"/>
    </location>
</feature>
<dbReference type="Gene3D" id="1.20.1250.20">
    <property type="entry name" value="MFS general substrate transporter like domains"/>
    <property type="match status" value="1"/>
</dbReference>
<keyword evidence="8" id="KW-1185">Reference proteome</keyword>